<gene>
    <name evidence="2" type="ORF">F9K94_17495</name>
</gene>
<dbReference type="RefSeq" id="WP_151647255.1">
    <property type="nucleotide sequence ID" value="NZ_WBVY01000004.1"/>
</dbReference>
<accession>A0A7V8B1W4</accession>
<dbReference type="InterPro" id="IPR010982">
    <property type="entry name" value="Lambda_DNA-bd_dom_sf"/>
</dbReference>
<dbReference type="Proteomes" id="UP000460650">
    <property type="component" value="Unassembled WGS sequence"/>
</dbReference>
<protein>
    <submittedName>
        <fullName evidence="2">Helix-turn-helix domain-containing protein</fullName>
    </submittedName>
</protein>
<dbReference type="GO" id="GO:0003677">
    <property type="term" value="F:DNA binding"/>
    <property type="evidence" value="ECO:0007669"/>
    <property type="project" value="InterPro"/>
</dbReference>
<dbReference type="SUPFAM" id="SSF47413">
    <property type="entry name" value="lambda repressor-like DNA-binding domains"/>
    <property type="match status" value="1"/>
</dbReference>
<dbReference type="Pfam" id="PF01381">
    <property type="entry name" value="HTH_3"/>
    <property type="match status" value="1"/>
</dbReference>
<dbReference type="AlphaFoldDB" id="A0A7V8B1W4"/>
<dbReference type="CDD" id="cd00093">
    <property type="entry name" value="HTH_XRE"/>
    <property type="match status" value="1"/>
</dbReference>
<comment type="caution">
    <text evidence="2">The sequence shown here is derived from an EMBL/GenBank/DDBJ whole genome shotgun (WGS) entry which is preliminary data.</text>
</comment>
<organism evidence="2 3">
    <name type="scientific">Brucella tritici</name>
    <dbReference type="NCBI Taxonomy" id="94626"/>
    <lineage>
        <taxon>Bacteria</taxon>
        <taxon>Pseudomonadati</taxon>
        <taxon>Pseudomonadota</taxon>
        <taxon>Alphaproteobacteria</taxon>
        <taxon>Hyphomicrobiales</taxon>
        <taxon>Brucellaceae</taxon>
        <taxon>Brucella/Ochrobactrum group</taxon>
        <taxon>Brucella</taxon>
    </lineage>
</organism>
<evidence type="ECO:0000259" key="1">
    <source>
        <dbReference type="PROSITE" id="PS50943"/>
    </source>
</evidence>
<dbReference type="EMBL" id="WBVY01000004">
    <property type="protein sequence ID" value="KAB2656293.1"/>
    <property type="molecule type" value="Genomic_DNA"/>
</dbReference>
<proteinExistence type="predicted"/>
<feature type="domain" description="HTH cro/C1-type" evidence="1">
    <location>
        <begin position="4"/>
        <end position="48"/>
    </location>
</feature>
<dbReference type="PROSITE" id="PS50943">
    <property type="entry name" value="HTH_CROC1"/>
    <property type="match status" value="1"/>
</dbReference>
<name>A0A7V8B1W4_9HYPH</name>
<dbReference type="InterPro" id="IPR001387">
    <property type="entry name" value="Cro/C1-type_HTH"/>
</dbReference>
<dbReference type="Gene3D" id="1.10.260.40">
    <property type="entry name" value="lambda repressor-like DNA-binding domains"/>
    <property type="match status" value="1"/>
</dbReference>
<sequence length="76" mass="8680">MNTIRFIRKSVFKVGQGEFAKIANVAQATVSRWERSESSPTLDEIKRIRDEAAARAIPWSDDWLFRPVPSSMQEVA</sequence>
<reference evidence="2 3" key="1">
    <citation type="submission" date="2019-09" db="EMBL/GenBank/DDBJ databases">
        <title>Taxonomic organization of the family Brucellaceae based on a phylogenomic approach.</title>
        <authorList>
            <person name="Leclercq S."/>
            <person name="Cloeckaert A."/>
            <person name="Zygmunt M.S."/>
        </authorList>
    </citation>
    <scope>NUCLEOTIDE SEQUENCE [LARGE SCALE GENOMIC DNA]</scope>
    <source>
        <strain evidence="2 3">TA93</strain>
    </source>
</reference>
<evidence type="ECO:0000313" key="2">
    <source>
        <dbReference type="EMBL" id="KAB2656293.1"/>
    </source>
</evidence>
<evidence type="ECO:0000313" key="3">
    <source>
        <dbReference type="Proteomes" id="UP000460650"/>
    </source>
</evidence>